<evidence type="ECO:0000313" key="2">
    <source>
        <dbReference type="EMBL" id="KAK4140799.1"/>
    </source>
</evidence>
<dbReference type="AlphaFoldDB" id="A0AAN6ZKD7"/>
<feature type="compositionally biased region" description="Basic and acidic residues" evidence="1">
    <location>
        <begin position="205"/>
        <end position="214"/>
    </location>
</feature>
<organism evidence="2 3">
    <name type="scientific">Dichotomopilus funicola</name>
    <dbReference type="NCBI Taxonomy" id="1934379"/>
    <lineage>
        <taxon>Eukaryota</taxon>
        <taxon>Fungi</taxon>
        <taxon>Dikarya</taxon>
        <taxon>Ascomycota</taxon>
        <taxon>Pezizomycotina</taxon>
        <taxon>Sordariomycetes</taxon>
        <taxon>Sordariomycetidae</taxon>
        <taxon>Sordariales</taxon>
        <taxon>Chaetomiaceae</taxon>
        <taxon>Dichotomopilus</taxon>
    </lineage>
</organism>
<reference evidence="2" key="1">
    <citation type="journal article" date="2023" name="Mol. Phylogenet. Evol.">
        <title>Genome-scale phylogeny and comparative genomics of the fungal order Sordariales.</title>
        <authorList>
            <person name="Hensen N."/>
            <person name="Bonometti L."/>
            <person name="Westerberg I."/>
            <person name="Brannstrom I.O."/>
            <person name="Guillou S."/>
            <person name="Cros-Aarteil S."/>
            <person name="Calhoun S."/>
            <person name="Haridas S."/>
            <person name="Kuo A."/>
            <person name="Mondo S."/>
            <person name="Pangilinan J."/>
            <person name="Riley R."/>
            <person name="LaButti K."/>
            <person name="Andreopoulos B."/>
            <person name="Lipzen A."/>
            <person name="Chen C."/>
            <person name="Yan M."/>
            <person name="Daum C."/>
            <person name="Ng V."/>
            <person name="Clum A."/>
            <person name="Steindorff A."/>
            <person name="Ohm R.A."/>
            <person name="Martin F."/>
            <person name="Silar P."/>
            <person name="Natvig D.O."/>
            <person name="Lalanne C."/>
            <person name="Gautier V."/>
            <person name="Ament-Velasquez S.L."/>
            <person name="Kruys A."/>
            <person name="Hutchinson M.I."/>
            <person name="Powell A.J."/>
            <person name="Barry K."/>
            <person name="Miller A.N."/>
            <person name="Grigoriev I.V."/>
            <person name="Debuchy R."/>
            <person name="Gladieux P."/>
            <person name="Hiltunen Thoren M."/>
            <person name="Johannesson H."/>
        </authorList>
    </citation>
    <scope>NUCLEOTIDE SEQUENCE</scope>
    <source>
        <strain evidence="2">CBS 141.50</strain>
    </source>
</reference>
<dbReference type="EMBL" id="MU853623">
    <property type="protein sequence ID" value="KAK4140799.1"/>
    <property type="molecule type" value="Genomic_DNA"/>
</dbReference>
<sequence>MAEPKTVLNGDQPESNTLRHLLTIPAVQDSVRVFSSHPVGKVSIQLTSSAYQYVGAPVLNLFSKPLAYVAPYAKRADDFGVQTLAKVEEKYPVVKKSSPELYQDARDAALAPVKHVSEVYQGAYQRTGGNHTIASGKAAAKTAVVVSLEGGIYVVREALRLGESFRVIKSIQGLVDQLEEAVKRQNGDAEAGPAGPAVVVNGPRDGADPKEVSV</sequence>
<gene>
    <name evidence="2" type="ORF">C8A04DRAFT_31670</name>
</gene>
<dbReference type="GeneID" id="87818443"/>
<dbReference type="RefSeq" id="XP_062634170.1">
    <property type="nucleotide sequence ID" value="XM_062781830.1"/>
</dbReference>
<feature type="region of interest" description="Disordered" evidence="1">
    <location>
        <begin position="185"/>
        <end position="214"/>
    </location>
</feature>
<dbReference type="Proteomes" id="UP001302676">
    <property type="component" value="Unassembled WGS sequence"/>
</dbReference>
<accession>A0AAN6ZKD7</accession>
<evidence type="ECO:0000256" key="1">
    <source>
        <dbReference type="SAM" id="MobiDB-lite"/>
    </source>
</evidence>
<reference evidence="2" key="2">
    <citation type="submission" date="2023-05" db="EMBL/GenBank/DDBJ databases">
        <authorList>
            <consortium name="Lawrence Berkeley National Laboratory"/>
            <person name="Steindorff A."/>
            <person name="Hensen N."/>
            <person name="Bonometti L."/>
            <person name="Westerberg I."/>
            <person name="Brannstrom I.O."/>
            <person name="Guillou S."/>
            <person name="Cros-Aarteil S."/>
            <person name="Calhoun S."/>
            <person name="Haridas S."/>
            <person name="Kuo A."/>
            <person name="Mondo S."/>
            <person name="Pangilinan J."/>
            <person name="Riley R."/>
            <person name="Labutti K."/>
            <person name="Andreopoulos B."/>
            <person name="Lipzen A."/>
            <person name="Chen C."/>
            <person name="Yanf M."/>
            <person name="Daum C."/>
            <person name="Ng V."/>
            <person name="Clum A."/>
            <person name="Ohm R."/>
            <person name="Martin F."/>
            <person name="Silar P."/>
            <person name="Natvig D."/>
            <person name="Lalanne C."/>
            <person name="Gautier V."/>
            <person name="Ament-Velasquez S.L."/>
            <person name="Kruys A."/>
            <person name="Hutchinson M.I."/>
            <person name="Powell A.J."/>
            <person name="Barry K."/>
            <person name="Miller A.N."/>
            <person name="Grigoriev I.V."/>
            <person name="Debuchy R."/>
            <person name="Gladieux P."/>
            <person name="Thoren M.H."/>
            <person name="Johannesson H."/>
        </authorList>
    </citation>
    <scope>NUCLEOTIDE SEQUENCE</scope>
    <source>
        <strain evidence="2">CBS 141.50</strain>
    </source>
</reference>
<comment type="caution">
    <text evidence="2">The sequence shown here is derived from an EMBL/GenBank/DDBJ whole genome shotgun (WGS) entry which is preliminary data.</text>
</comment>
<proteinExistence type="predicted"/>
<feature type="compositionally biased region" description="Low complexity" evidence="1">
    <location>
        <begin position="191"/>
        <end position="203"/>
    </location>
</feature>
<keyword evidence="3" id="KW-1185">Reference proteome</keyword>
<name>A0AAN6ZKD7_9PEZI</name>
<evidence type="ECO:0000313" key="3">
    <source>
        <dbReference type="Proteomes" id="UP001302676"/>
    </source>
</evidence>
<protein>
    <submittedName>
        <fullName evidence="2">Uncharacterized protein</fullName>
    </submittedName>
</protein>